<evidence type="ECO:0000313" key="2">
    <source>
        <dbReference type="Proteomes" id="UP001647509"/>
    </source>
</evidence>
<sequence>MKNFIVLLTFCFVSVTFAQQQAFEITGILTSEDDNLPLEAATVYLQQVKDSTLMTYTISNQKGAFTLENKTSAKTANLYVSFMGYKTYHTKVNLEQLKIDLGTIKLLQNTAVLDAVLIKSQAPVTIKQDTLEFNVKSFKTKKDANIEDLLKELPGVELDPDGKITVNGKPVNQVLVNGKPFFGNDPTIATRNLSKDIIEKIQISDTKTDDEAFTGETVDGENKTVNLVIKKENNKGVFGRVAAGGGTDDRYQAAGMYNQFNDDLRISALVGTNNVNEPGFSYGEINKMFGGRSSYDTNNQLFNYGVDGVITSRNYGLNYVDNWGKKAEASASYFGSNTDNENETISQRENILPDSRYFTSTSSKSAQNADQHKVDSNFKFKIDSTLQITLRPEFRQIKRTNAFQSIQNSYGTDGTPINNSTSNSYTESEEFQFQNNANITKRLKRKGSFLKFDVFYRTQQSEDDNKLINEVNILGSTPQTTALNQLRETDNTKNTFRASVAYRVPLIKKALFLDLRYGYRDITDLNTRMAFDFDENTQKYEPTTNTAFNSDYQYTNITSTPTAGLEYKKKKWTTSLRTDFIFRTLENKDALRPEFDLKRHFNATALQYQLGYNGPKTRVNLRYDLSNQAPSLNQLQTFVDVTNPLNVVVGNPNLSPTDFHNFNIYFNKNNFQKGVGFNFYTFTSISEDAIVAKTTVNDDLVKVTTFENVDGNYRAYIHAGYNKKVKLDSLKTLKINVGLTNNIRRYVNFTNEVKYASLSKSIRPGIGLRFNWKKVMELDAFYNIHFTENTFDTDLFNKQEFTSHSLQLNSRNYFTKSLEWSNNVSYEYNPNISDDFQKSVWFWNSTLAYSFLKDKATVTLKAYDLLNQNNNSRRVVNQNYIEDRQSTVLQQYFMLGFSWKFNTLGKAGEVNSGQRGYIIRR</sequence>
<name>A0ACC5U997_9FLAO</name>
<organism evidence="1 2">
    <name type="scientific">Pseudotamlana agarivorans</name>
    <dbReference type="NCBI Taxonomy" id="481183"/>
    <lineage>
        <taxon>Bacteria</taxon>
        <taxon>Pseudomonadati</taxon>
        <taxon>Bacteroidota</taxon>
        <taxon>Flavobacteriia</taxon>
        <taxon>Flavobacteriales</taxon>
        <taxon>Flavobacteriaceae</taxon>
        <taxon>Pseudotamlana</taxon>
    </lineage>
</organism>
<gene>
    <name evidence="1" type="ORF">KO493_09380</name>
</gene>
<evidence type="ECO:0000313" key="1">
    <source>
        <dbReference type="EMBL" id="MBU2950909.1"/>
    </source>
</evidence>
<dbReference type="Proteomes" id="UP001647509">
    <property type="component" value="Unassembled WGS sequence"/>
</dbReference>
<protein>
    <submittedName>
        <fullName evidence="1">Outer membrane beta-barrel protein</fullName>
    </submittedName>
</protein>
<comment type="caution">
    <text evidence="1">The sequence shown here is derived from an EMBL/GenBank/DDBJ whole genome shotgun (WGS) entry which is preliminary data.</text>
</comment>
<dbReference type="EMBL" id="JAHKPD010000013">
    <property type="protein sequence ID" value="MBU2950909.1"/>
    <property type="molecule type" value="Genomic_DNA"/>
</dbReference>
<proteinExistence type="predicted"/>
<keyword evidence="2" id="KW-1185">Reference proteome</keyword>
<accession>A0ACC5U997</accession>
<reference evidence="1" key="1">
    <citation type="submission" date="2021-05" db="EMBL/GenBank/DDBJ databases">
        <title>Draft genomes of bacteria isolated from model marine particles.</title>
        <authorList>
            <person name="Datta M.S."/>
            <person name="Schwartzman J.A."/>
            <person name="Enke T.N."/>
            <person name="Saavedra J."/>
            <person name="Cermak N."/>
            <person name="Cordero O.X."/>
        </authorList>
    </citation>
    <scope>NUCLEOTIDE SEQUENCE</scope>
    <source>
        <strain evidence="1">I2M19</strain>
    </source>
</reference>